<dbReference type="Gene3D" id="3.40.91.30">
    <property type="match status" value="1"/>
</dbReference>
<evidence type="ECO:0000313" key="1">
    <source>
        <dbReference type="EMBL" id="MCL6655855.1"/>
    </source>
</evidence>
<evidence type="ECO:0000313" key="2">
    <source>
        <dbReference type="Proteomes" id="UP001202031"/>
    </source>
</evidence>
<comment type="caution">
    <text evidence="1">The sequence shown here is derived from an EMBL/GenBank/DDBJ whole genome shotgun (WGS) entry which is preliminary data.</text>
</comment>
<reference evidence="1 2" key="1">
    <citation type="submission" date="2022-03" db="EMBL/GenBank/DDBJ databases">
        <title>Taxonomic description of new species and reclassification of some bacterial strains.</title>
        <authorList>
            <person name="Ndongo S."/>
        </authorList>
    </citation>
    <scope>NUCLEOTIDE SEQUENCE [LARGE SCALE GENOMIC DNA]</scope>
    <source>
        <strain evidence="1 2">Marseille-P6666</strain>
    </source>
</reference>
<dbReference type="Proteomes" id="UP001202031">
    <property type="component" value="Unassembled WGS sequence"/>
</dbReference>
<keyword evidence="2" id="KW-1185">Reference proteome</keyword>
<name>A0ABT0R408_9BACT</name>
<proteinExistence type="predicted"/>
<organism evidence="1 2">
    <name type="scientific">Akkermansia massiliensis</name>
    <dbReference type="NCBI Taxonomy" id="2927224"/>
    <lineage>
        <taxon>Bacteria</taxon>
        <taxon>Pseudomonadati</taxon>
        <taxon>Verrucomicrobiota</taxon>
        <taxon>Verrucomicrobiia</taxon>
        <taxon>Verrucomicrobiales</taxon>
        <taxon>Akkermansiaceae</taxon>
        <taxon>Akkermansia</taxon>
    </lineage>
</organism>
<protein>
    <submittedName>
        <fullName evidence="1">DUF1064 domain-containing protein</fullName>
    </submittedName>
</protein>
<accession>A0ABT0R408</accession>
<gene>
    <name evidence="1" type="ORF">M8N44_00800</name>
</gene>
<dbReference type="EMBL" id="JAMGSI010000001">
    <property type="protein sequence ID" value="MCL6655855.1"/>
    <property type="molecule type" value="Genomic_DNA"/>
</dbReference>
<sequence>MMNKTEAAYGFYLSDLQNKGEIREFKFEAVKLILGNRCSYTPDFMVVRPDGTLEFHEVKGFWRDDARVKIKTAADKFPFVFIAAKQTKTGWEIETIQEGEN</sequence>